<organism evidence="1">
    <name type="scientific">Iconisemion striatum</name>
    <dbReference type="NCBI Taxonomy" id="60296"/>
    <lineage>
        <taxon>Eukaryota</taxon>
        <taxon>Metazoa</taxon>
        <taxon>Chordata</taxon>
        <taxon>Craniata</taxon>
        <taxon>Vertebrata</taxon>
        <taxon>Euteleostomi</taxon>
        <taxon>Actinopterygii</taxon>
        <taxon>Neopterygii</taxon>
        <taxon>Teleostei</taxon>
        <taxon>Neoteleostei</taxon>
        <taxon>Acanthomorphata</taxon>
        <taxon>Ovalentaria</taxon>
        <taxon>Atherinomorphae</taxon>
        <taxon>Cyprinodontiformes</taxon>
        <taxon>Nothobranchiidae</taxon>
        <taxon>Iconisemion</taxon>
    </lineage>
</organism>
<gene>
    <name evidence="1" type="primary">Nfu_g_1_019964</name>
</gene>
<proteinExistence type="predicted"/>
<evidence type="ECO:0008006" key="2">
    <source>
        <dbReference type="Google" id="ProtNLM"/>
    </source>
</evidence>
<reference evidence="1" key="2">
    <citation type="submission" date="2016-06" db="EMBL/GenBank/DDBJ databases">
        <title>The genome of a short-lived fish provides insights into sex chromosome evolution and the genetic control of aging.</title>
        <authorList>
            <person name="Reichwald K."/>
            <person name="Felder M."/>
            <person name="Petzold A."/>
            <person name="Koch P."/>
            <person name="Groth M."/>
            <person name="Platzer M."/>
        </authorList>
    </citation>
    <scope>NUCLEOTIDE SEQUENCE</scope>
    <source>
        <tissue evidence="1">Brain</tissue>
    </source>
</reference>
<feature type="non-terminal residue" evidence="1">
    <location>
        <position position="76"/>
    </location>
</feature>
<dbReference type="AlphaFoldDB" id="A0A1A7XR44"/>
<protein>
    <recommendedName>
        <fullName evidence="2">PiggyBac transposable element-derived protein domain-containing protein</fullName>
    </recommendedName>
</protein>
<evidence type="ECO:0000313" key="1">
    <source>
        <dbReference type="EMBL" id="SBP20468.1"/>
    </source>
</evidence>
<dbReference type="EMBL" id="HADW01019068">
    <property type="protein sequence ID" value="SBP20468.1"/>
    <property type="molecule type" value="Transcribed_RNA"/>
</dbReference>
<accession>A0A1A7XR44</accession>
<sequence>MTTGLQGHNITCDNFFTSYVPGQELLKRKLTMKHRNVILMSTLHKDAAVSATEDSKPLMMQDYKNKGGVDCLDKLT</sequence>
<reference evidence="1" key="1">
    <citation type="submission" date="2016-05" db="EMBL/GenBank/DDBJ databases">
        <authorList>
            <person name="Lavstsen T."/>
            <person name="Jespersen J.S."/>
        </authorList>
    </citation>
    <scope>NUCLEOTIDE SEQUENCE</scope>
    <source>
        <tissue evidence="1">Brain</tissue>
    </source>
</reference>
<name>A0A1A7XR44_9TELE</name>